<name>A0AAV8VE65_9CUCU</name>
<dbReference type="Proteomes" id="UP001159042">
    <property type="component" value="Unassembled WGS sequence"/>
</dbReference>
<dbReference type="GO" id="GO:0006310">
    <property type="term" value="P:DNA recombination"/>
    <property type="evidence" value="ECO:0007669"/>
    <property type="project" value="UniProtKB-KW"/>
</dbReference>
<dbReference type="EMBL" id="JANEYG010000129">
    <property type="protein sequence ID" value="KAJ8912448.1"/>
    <property type="molecule type" value="Genomic_DNA"/>
</dbReference>
<evidence type="ECO:0000313" key="3">
    <source>
        <dbReference type="EMBL" id="KAJ8912448.1"/>
    </source>
</evidence>
<accession>A0AAV8VE65</accession>
<evidence type="ECO:0000256" key="1">
    <source>
        <dbReference type="ARBA" id="ARBA00023172"/>
    </source>
</evidence>
<keyword evidence="1" id="KW-0233">DNA recombination</keyword>
<keyword evidence="4" id="KW-1185">Reference proteome</keyword>
<dbReference type="InterPro" id="IPR013762">
    <property type="entry name" value="Integrase-like_cat_sf"/>
</dbReference>
<protein>
    <recommendedName>
        <fullName evidence="2">Tyr recombinase domain-containing protein</fullName>
    </recommendedName>
</protein>
<dbReference type="Gene3D" id="1.10.443.10">
    <property type="entry name" value="Intergrase catalytic core"/>
    <property type="match status" value="1"/>
</dbReference>
<gene>
    <name evidence="3" type="ORF">NQ315_002814</name>
</gene>
<reference evidence="3 4" key="1">
    <citation type="journal article" date="2023" name="Insect Mol. Biol.">
        <title>Genome sequencing provides insights into the evolution of gene families encoding plant cell wall-degrading enzymes in longhorned beetles.</title>
        <authorList>
            <person name="Shin N.R."/>
            <person name="Okamura Y."/>
            <person name="Kirsch R."/>
            <person name="Pauchet Y."/>
        </authorList>
    </citation>
    <scope>NUCLEOTIDE SEQUENCE [LARGE SCALE GENOMIC DNA]</scope>
    <source>
        <strain evidence="3">EAD_L_NR</strain>
    </source>
</reference>
<dbReference type="InterPro" id="IPR002104">
    <property type="entry name" value="Integrase_catalytic"/>
</dbReference>
<organism evidence="3 4">
    <name type="scientific">Exocentrus adspersus</name>
    <dbReference type="NCBI Taxonomy" id="1586481"/>
    <lineage>
        <taxon>Eukaryota</taxon>
        <taxon>Metazoa</taxon>
        <taxon>Ecdysozoa</taxon>
        <taxon>Arthropoda</taxon>
        <taxon>Hexapoda</taxon>
        <taxon>Insecta</taxon>
        <taxon>Pterygota</taxon>
        <taxon>Neoptera</taxon>
        <taxon>Endopterygota</taxon>
        <taxon>Coleoptera</taxon>
        <taxon>Polyphaga</taxon>
        <taxon>Cucujiformia</taxon>
        <taxon>Chrysomeloidea</taxon>
        <taxon>Cerambycidae</taxon>
        <taxon>Lamiinae</taxon>
        <taxon>Acanthocinini</taxon>
        <taxon>Exocentrus</taxon>
    </lineage>
</organism>
<feature type="domain" description="Tyr recombinase" evidence="2">
    <location>
        <begin position="105"/>
        <end position="181"/>
    </location>
</feature>
<evidence type="ECO:0000259" key="2">
    <source>
        <dbReference type="PROSITE" id="PS51898"/>
    </source>
</evidence>
<evidence type="ECO:0000313" key="4">
    <source>
        <dbReference type="Proteomes" id="UP001159042"/>
    </source>
</evidence>
<dbReference type="GO" id="GO:0015074">
    <property type="term" value="P:DNA integration"/>
    <property type="evidence" value="ECO:0007669"/>
    <property type="project" value="InterPro"/>
</dbReference>
<comment type="caution">
    <text evidence="3">The sequence shown here is derived from an EMBL/GenBank/DDBJ whole genome shotgun (WGS) entry which is preliminary data.</text>
</comment>
<dbReference type="PROSITE" id="PS51898">
    <property type="entry name" value="TYR_RECOMBINASE"/>
    <property type="match status" value="1"/>
</dbReference>
<dbReference type="GO" id="GO:0003677">
    <property type="term" value="F:DNA binding"/>
    <property type="evidence" value="ECO:0007669"/>
    <property type="project" value="InterPro"/>
</dbReference>
<dbReference type="AlphaFoldDB" id="A0AAV8VE65"/>
<dbReference type="SUPFAM" id="SSF56349">
    <property type="entry name" value="DNA breaking-rejoining enzymes"/>
    <property type="match status" value="1"/>
</dbReference>
<proteinExistence type="predicted"/>
<sequence>MENIPAIVAARAEKANEELLPKKSKLLYDKEYERFETWTSRNSVIAVSETVLMGYFQELPQHIVDEVDRYSMLKTTLLVYRKVNIGEYHRLEAYLKQMSKGYIPKKSKILTREDILKFIKEASSHTYLLEKVVLVMGVFGRLRRDELVKLSIDDIDDKGSVVIVRINDTKTRVPKCFFCTS</sequence>
<dbReference type="InterPro" id="IPR011010">
    <property type="entry name" value="DNA_brk_join_enz"/>
</dbReference>